<evidence type="ECO:0000313" key="2">
    <source>
        <dbReference type="Proteomes" id="UP000887540"/>
    </source>
</evidence>
<keyword evidence="2" id="KW-1185">Reference proteome</keyword>
<reference evidence="3" key="1">
    <citation type="submission" date="2022-11" db="UniProtKB">
        <authorList>
            <consortium name="WormBaseParasite"/>
        </authorList>
    </citation>
    <scope>IDENTIFICATION</scope>
</reference>
<name>A0A914DE96_9BILA</name>
<dbReference type="Proteomes" id="UP000887540">
    <property type="component" value="Unplaced"/>
</dbReference>
<organism evidence="2 3">
    <name type="scientific">Acrobeloides nanus</name>
    <dbReference type="NCBI Taxonomy" id="290746"/>
    <lineage>
        <taxon>Eukaryota</taxon>
        <taxon>Metazoa</taxon>
        <taxon>Ecdysozoa</taxon>
        <taxon>Nematoda</taxon>
        <taxon>Chromadorea</taxon>
        <taxon>Rhabditida</taxon>
        <taxon>Tylenchina</taxon>
        <taxon>Cephalobomorpha</taxon>
        <taxon>Cephaloboidea</taxon>
        <taxon>Cephalobidae</taxon>
        <taxon>Acrobeloides</taxon>
    </lineage>
</organism>
<dbReference type="AlphaFoldDB" id="A0A914DE96"/>
<proteinExistence type="predicted"/>
<feature type="compositionally biased region" description="Low complexity" evidence="1">
    <location>
        <begin position="105"/>
        <end position="121"/>
    </location>
</feature>
<dbReference type="WBParaSite" id="ACRNAN_scaffold23760.g25136.t1">
    <property type="protein sequence ID" value="ACRNAN_scaffold23760.g25136.t1"/>
    <property type="gene ID" value="ACRNAN_scaffold23760.g25136"/>
</dbReference>
<accession>A0A914DE96</accession>
<feature type="region of interest" description="Disordered" evidence="1">
    <location>
        <begin position="103"/>
        <end position="144"/>
    </location>
</feature>
<evidence type="ECO:0000256" key="1">
    <source>
        <dbReference type="SAM" id="MobiDB-lite"/>
    </source>
</evidence>
<evidence type="ECO:0000313" key="3">
    <source>
        <dbReference type="WBParaSite" id="ACRNAN_scaffold23760.g25136.t1"/>
    </source>
</evidence>
<protein>
    <submittedName>
        <fullName evidence="3">Uncharacterized protein</fullName>
    </submittedName>
</protein>
<sequence>MTNYNPDVDATLSNTENRDNLEAIFLSIHYDIDKISRVITLLNDTHTNWQTYLQNLPTELRDVETQIYDDFVPEDEDNFLKTIDDGREALDMLNAKIEETRRHLALLGPPAQQPQPAHQQPLGPPAQQPQPAHQQPLGPPAQQP</sequence>